<dbReference type="EMBL" id="KN847479">
    <property type="protein sequence ID" value="KIX03298.1"/>
    <property type="molecule type" value="Genomic_DNA"/>
</dbReference>
<dbReference type="Proteomes" id="UP000053617">
    <property type="component" value="Unassembled WGS sequence"/>
</dbReference>
<dbReference type="GeneID" id="25294921"/>
<dbReference type="VEuPathDB" id="FungiDB:Z518_06850"/>
<dbReference type="AlphaFoldDB" id="A0A0D2GYM3"/>
<keyword evidence="2" id="KW-1185">Reference proteome</keyword>
<organism evidence="1 2">
    <name type="scientific">Rhinocladiella mackenziei CBS 650.93</name>
    <dbReference type="NCBI Taxonomy" id="1442369"/>
    <lineage>
        <taxon>Eukaryota</taxon>
        <taxon>Fungi</taxon>
        <taxon>Dikarya</taxon>
        <taxon>Ascomycota</taxon>
        <taxon>Pezizomycotina</taxon>
        <taxon>Eurotiomycetes</taxon>
        <taxon>Chaetothyriomycetidae</taxon>
        <taxon>Chaetothyriales</taxon>
        <taxon>Herpotrichiellaceae</taxon>
        <taxon>Rhinocladiella</taxon>
    </lineage>
</organism>
<dbReference type="RefSeq" id="XP_013270434.1">
    <property type="nucleotide sequence ID" value="XM_013414980.1"/>
</dbReference>
<gene>
    <name evidence="1" type="ORF">Z518_06850</name>
</gene>
<proteinExistence type="predicted"/>
<sequence>MKAHISGSLGRRRVLAGFNPDQFLINLDGKAGTEMASAHDLPNPILRVAPTGVAAHAINGRTLHALFRLPVRFTKEYEKLSPQNLQAT</sequence>
<dbReference type="HOGENOM" id="CLU_2470323_0_0_1"/>
<protein>
    <submittedName>
        <fullName evidence="1">Uncharacterized protein</fullName>
    </submittedName>
</protein>
<dbReference type="STRING" id="1442369.A0A0D2GYM3"/>
<accession>A0A0D2GYM3</accession>
<reference evidence="1 2" key="1">
    <citation type="submission" date="2015-01" db="EMBL/GenBank/DDBJ databases">
        <title>The Genome Sequence of Rhinocladiella mackenzie CBS 650.93.</title>
        <authorList>
            <consortium name="The Broad Institute Genomics Platform"/>
            <person name="Cuomo C."/>
            <person name="de Hoog S."/>
            <person name="Gorbushina A."/>
            <person name="Stielow B."/>
            <person name="Teixiera M."/>
            <person name="Abouelleil A."/>
            <person name="Chapman S.B."/>
            <person name="Priest M."/>
            <person name="Young S.K."/>
            <person name="Wortman J."/>
            <person name="Nusbaum C."/>
            <person name="Birren B."/>
        </authorList>
    </citation>
    <scope>NUCLEOTIDE SEQUENCE [LARGE SCALE GENOMIC DNA]</scope>
    <source>
        <strain evidence="1 2">CBS 650.93</strain>
    </source>
</reference>
<name>A0A0D2GYM3_9EURO</name>
<dbReference type="OrthoDB" id="4369146at2759"/>
<evidence type="ECO:0000313" key="2">
    <source>
        <dbReference type="Proteomes" id="UP000053617"/>
    </source>
</evidence>
<evidence type="ECO:0000313" key="1">
    <source>
        <dbReference type="EMBL" id="KIX03298.1"/>
    </source>
</evidence>